<organism evidence="1 2">
    <name type="scientific">Hirschia baltica (strain ATCC 49814 / DSM 5838 / IFAM 1418)</name>
    <dbReference type="NCBI Taxonomy" id="582402"/>
    <lineage>
        <taxon>Bacteria</taxon>
        <taxon>Pseudomonadati</taxon>
        <taxon>Pseudomonadota</taxon>
        <taxon>Alphaproteobacteria</taxon>
        <taxon>Hyphomonadales</taxon>
        <taxon>Hyphomonadaceae</taxon>
        <taxon>Hirschia</taxon>
    </lineage>
</organism>
<reference evidence="2" key="1">
    <citation type="journal article" date="2011" name="J. Bacteriol.">
        <title>Genome sequences of eight morphologically diverse alphaproteobacteria.</title>
        <authorList>
            <consortium name="US DOE Joint Genome Institute"/>
            <person name="Brown P.J."/>
            <person name="Kysela D.T."/>
            <person name="Buechlein A."/>
            <person name="Hemmerich C."/>
            <person name="Brun Y.V."/>
        </authorList>
    </citation>
    <scope>NUCLEOTIDE SEQUENCE [LARGE SCALE GENOMIC DNA]</scope>
    <source>
        <strain evidence="2">ATCC 49814 / DSM 5838 / IFAM 1418</strain>
    </source>
</reference>
<dbReference type="STRING" id="582402.Hbal_1298"/>
<proteinExistence type="predicted"/>
<name>C6XIP5_HIRBI</name>
<evidence type="ECO:0000313" key="2">
    <source>
        <dbReference type="Proteomes" id="UP000002745"/>
    </source>
</evidence>
<dbReference type="KEGG" id="hba:Hbal_1298"/>
<keyword evidence="2" id="KW-1185">Reference proteome</keyword>
<dbReference type="HOGENOM" id="CLU_120407_0_0_5"/>
<evidence type="ECO:0000313" key="1">
    <source>
        <dbReference type="EMBL" id="ACT58990.1"/>
    </source>
</evidence>
<accession>C6XIP5</accession>
<dbReference type="AlphaFoldDB" id="C6XIP5"/>
<sequence length="203" mass="22357">MHNRGIIGVILACAIFGTGCQSTQSIAQDTGIASEAAKAFIGKGVELTLPASPNFPGEMNAMQTLIARHEDRVQALQAVLSAREDHVNVVTMLANGPRIMEVDWTAQDMLETRSSFAPEALSGLNMLADIYLVFWPQKAVQTALPEGVYVNQEAGLRQIYNDTRQIVEIRYYTKDERGRDHCVLTNFDLGYSLTIYSDAMTAK</sequence>
<dbReference type="EMBL" id="CP001678">
    <property type="protein sequence ID" value="ACT58990.1"/>
    <property type="molecule type" value="Genomic_DNA"/>
</dbReference>
<dbReference type="RefSeq" id="WP_015827140.1">
    <property type="nucleotide sequence ID" value="NC_012982.1"/>
</dbReference>
<gene>
    <name evidence="1" type="ordered locus">Hbal_1298</name>
</gene>
<dbReference type="PROSITE" id="PS51257">
    <property type="entry name" value="PROKAR_LIPOPROTEIN"/>
    <property type="match status" value="1"/>
</dbReference>
<dbReference type="OrthoDB" id="8159261at2"/>
<dbReference type="Pfam" id="PF11659">
    <property type="entry name" value="DUF3261"/>
    <property type="match status" value="1"/>
</dbReference>
<dbReference type="Proteomes" id="UP000002745">
    <property type="component" value="Chromosome"/>
</dbReference>
<dbReference type="InterPro" id="IPR021675">
    <property type="entry name" value="DUF3261"/>
</dbReference>
<protein>
    <submittedName>
        <fullName evidence="1">Uncharacterized protein</fullName>
    </submittedName>
</protein>
<dbReference type="eggNOG" id="ENOG5032IKW">
    <property type="taxonomic scope" value="Bacteria"/>
</dbReference>